<dbReference type="KEGG" id="gai:IMCC3135_31810"/>
<gene>
    <name evidence="4" type="ORF">IMCC3135_31810</name>
</gene>
<evidence type="ECO:0000256" key="3">
    <source>
        <dbReference type="SAM" id="MobiDB-lite"/>
    </source>
</evidence>
<feature type="compositionally biased region" description="Polar residues" evidence="3">
    <location>
        <begin position="375"/>
        <end position="389"/>
    </location>
</feature>
<protein>
    <submittedName>
        <fullName evidence="4">TelA-like protein</fullName>
    </submittedName>
</protein>
<proteinExistence type="inferred from homology"/>
<evidence type="ECO:0000313" key="5">
    <source>
        <dbReference type="Proteomes" id="UP000250079"/>
    </source>
</evidence>
<keyword evidence="5" id="KW-1185">Reference proteome</keyword>
<evidence type="ECO:0000313" key="4">
    <source>
        <dbReference type="EMBL" id="ASJ76409.1"/>
    </source>
</evidence>
<dbReference type="EMBL" id="CP018632">
    <property type="protein sequence ID" value="ASJ76409.1"/>
    <property type="molecule type" value="Genomic_DNA"/>
</dbReference>
<feature type="region of interest" description="Disordered" evidence="3">
    <location>
        <begin position="370"/>
        <end position="389"/>
    </location>
</feature>
<dbReference type="Pfam" id="PF05816">
    <property type="entry name" value="TelA"/>
    <property type="match status" value="1"/>
</dbReference>
<reference evidence="4 5" key="1">
    <citation type="submission" date="2016-12" db="EMBL/GenBank/DDBJ databases">
        <authorList>
            <person name="Song W.-J."/>
            <person name="Kurnit D.M."/>
        </authorList>
    </citation>
    <scope>NUCLEOTIDE SEQUENCE [LARGE SCALE GENOMIC DNA]</scope>
    <source>
        <strain evidence="4 5">IMCC3135</strain>
    </source>
</reference>
<evidence type="ECO:0000256" key="2">
    <source>
        <dbReference type="PIRNR" id="PIRNR026508"/>
    </source>
</evidence>
<name>A0A2Z2NYK9_9GAMM</name>
<dbReference type="InterPro" id="IPR008863">
    <property type="entry name" value="Toxic_anion-R_TelA"/>
</dbReference>
<evidence type="ECO:0000256" key="1">
    <source>
        <dbReference type="ARBA" id="ARBA00005541"/>
    </source>
</evidence>
<accession>A0A2Z2NYK9</accession>
<organism evidence="4 5">
    <name type="scientific">Granulosicoccus antarcticus IMCC3135</name>
    <dbReference type="NCBI Taxonomy" id="1192854"/>
    <lineage>
        <taxon>Bacteria</taxon>
        <taxon>Pseudomonadati</taxon>
        <taxon>Pseudomonadota</taxon>
        <taxon>Gammaproteobacteria</taxon>
        <taxon>Chromatiales</taxon>
        <taxon>Granulosicoccaceae</taxon>
        <taxon>Granulosicoccus</taxon>
    </lineage>
</organism>
<dbReference type="PANTHER" id="PTHR38432">
    <property type="entry name" value="TELA-LIKE PROTEIN SAOUHSC_01408"/>
    <property type="match status" value="1"/>
</dbReference>
<dbReference type="RefSeq" id="WP_088921180.1">
    <property type="nucleotide sequence ID" value="NZ_CP018632.1"/>
</dbReference>
<dbReference type="Proteomes" id="UP000250079">
    <property type="component" value="Chromosome"/>
</dbReference>
<dbReference type="PIRSF" id="PIRSF026508">
    <property type="entry name" value="TelA"/>
    <property type="match status" value="1"/>
</dbReference>
<sequence length="389" mass="43526">MPPNPTDVATQVDVLPGTELLPDLKHDIVAYEEVDPVERGRIDKLMSEIDLTDSNSIIFFGSKAQQELTSISDNMLEGVRNKDLGSAGTSLNQMVSVLRGFEVEDFDPNNRPGFLMRLIKKLFGGVTPVAKFIQQYEGVRQQVDAVTDDLEKHKTLLLRDIKSLDKLYSANLDYFHNLEAYILAGERKLKYIDEEMVPAAEAKAADSDDILQAQELRDLRSGRDDLERRIHDLRLTRQVAMQGLPSIRLIQENDKGLVNKINSTLVNTVPLWRQQLAQAVTIFRSAEAAKSVKAASDLTNELLEKNSENLQTANRTVREELERGVFDVNAVRRANQNLIATVEESLQIADEGKRRRAEAETQLESMEAELKETLKSASARTSSKPVAGV</sequence>
<dbReference type="PANTHER" id="PTHR38432:SF1">
    <property type="entry name" value="TELA-LIKE PROTEIN SAOUHSC_01408"/>
    <property type="match status" value="1"/>
</dbReference>
<comment type="similarity">
    <text evidence="1 2">Belongs to the TelA family.</text>
</comment>
<dbReference type="AlphaFoldDB" id="A0A2Z2NYK9"/>
<dbReference type="OrthoDB" id="9768858at2"/>